<keyword evidence="10 12" id="KW-0413">Isomerase</keyword>
<proteinExistence type="inferred from homology"/>
<dbReference type="GO" id="GO:0006302">
    <property type="term" value="P:double-strand break repair"/>
    <property type="evidence" value="ECO:0007669"/>
    <property type="project" value="InterPro"/>
</dbReference>
<keyword evidence="5 12" id="KW-0378">Hydrolase</keyword>
<evidence type="ECO:0000256" key="8">
    <source>
        <dbReference type="ARBA" id="ARBA00022840"/>
    </source>
</evidence>
<name>A0A2W2AHA3_9BACT</name>
<dbReference type="Proteomes" id="UP000248745">
    <property type="component" value="Unassembled WGS sequence"/>
</dbReference>
<evidence type="ECO:0000256" key="4">
    <source>
        <dbReference type="ARBA" id="ARBA00022741"/>
    </source>
</evidence>
<dbReference type="InterPro" id="IPR042115">
    <property type="entry name" value="PriA_3primeBD_sf"/>
</dbReference>
<evidence type="ECO:0000256" key="2">
    <source>
        <dbReference type="ARBA" id="ARBA00022705"/>
    </source>
</evidence>
<evidence type="ECO:0000256" key="9">
    <source>
        <dbReference type="ARBA" id="ARBA00023125"/>
    </source>
</evidence>
<evidence type="ECO:0000256" key="12">
    <source>
        <dbReference type="HAMAP-Rule" id="MF_00983"/>
    </source>
</evidence>
<feature type="binding site" evidence="12">
    <location>
        <position position="545"/>
    </location>
    <ligand>
        <name>Zn(2+)</name>
        <dbReference type="ChEBI" id="CHEBI:29105"/>
        <label>2</label>
    </ligand>
</feature>
<dbReference type="AlphaFoldDB" id="A0A2W2AHA3"/>
<feature type="binding site" evidence="12">
    <location>
        <position position="560"/>
    </location>
    <ligand>
        <name>Zn(2+)</name>
        <dbReference type="ChEBI" id="CHEBI:29105"/>
        <label>2</label>
    </ligand>
</feature>
<dbReference type="InterPro" id="IPR041236">
    <property type="entry name" value="PriA_C"/>
</dbReference>
<dbReference type="GO" id="GO:0008270">
    <property type="term" value="F:zinc ion binding"/>
    <property type="evidence" value="ECO:0007669"/>
    <property type="project" value="UniProtKB-UniRule"/>
</dbReference>
<dbReference type="Pfam" id="PF00271">
    <property type="entry name" value="Helicase_C"/>
    <property type="match status" value="1"/>
</dbReference>
<feature type="binding site" evidence="12">
    <location>
        <position position="542"/>
    </location>
    <ligand>
        <name>Zn(2+)</name>
        <dbReference type="ChEBI" id="CHEBI:29105"/>
        <label>2</label>
    </ligand>
</feature>
<comment type="function">
    <text evidence="12">Initiates the restart of stalled replication forks, which reloads the replicative helicase on sites other than the origin of replication. Recognizes and binds to abandoned replication forks and remodels them to uncover a helicase loading site. Promotes assembly of the primosome at these replication forks.</text>
</comment>
<dbReference type="PANTHER" id="PTHR30580:SF0">
    <property type="entry name" value="PRIMOSOMAL PROTEIN N"/>
    <property type="match status" value="1"/>
</dbReference>
<comment type="catalytic activity">
    <reaction evidence="11 12">
        <text>ATP + H2O = ADP + phosphate + H(+)</text>
        <dbReference type="Rhea" id="RHEA:13065"/>
        <dbReference type="ChEBI" id="CHEBI:15377"/>
        <dbReference type="ChEBI" id="CHEBI:15378"/>
        <dbReference type="ChEBI" id="CHEBI:30616"/>
        <dbReference type="ChEBI" id="CHEBI:43474"/>
        <dbReference type="ChEBI" id="CHEBI:456216"/>
        <dbReference type="EC" id="5.6.2.4"/>
    </reaction>
</comment>
<keyword evidence="4 12" id="KW-0547">Nucleotide-binding</keyword>
<dbReference type="SUPFAM" id="SSF52540">
    <property type="entry name" value="P-loop containing nucleoside triphosphate hydrolases"/>
    <property type="match status" value="2"/>
</dbReference>
<dbReference type="InterPro" id="IPR041222">
    <property type="entry name" value="PriA_3primeBD"/>
</dbReference>
<dbReference type="CDD" id="cd17929">
    <property type="entry name" value="DEXHc_priA"/>
    <property type="match status" value="1"/>
</dbReference>
<comment type="similarity">
    <text evidence="12">Belongs to the helicase family. PriA subfamily.</text>
</comment>
<sequence length="828" mass="93634">MHSPLFANPSSEHRFVDIILPLNLPQTLTYGIPHEMQGFLQPGMRVEVSLGKNKQYAGVVERVHNEQPEAYQVKPIKGIIDEEPIVNIKQLQFWKWIAHYYIAAPGEVMQAALPAHLKMMGETRLLWAPEHEDVVYDWSYDALRAVEILAVRKELSITDLRSIVGGRKFMAVLHELLENETVVIDDSLESSYKPKKEKIISLAAKYNEEPELIKLFDELQRAPKQLELLMGYVQLSKQKGFVRQADLLERTQASAAQIKSLADKGVFIIAEKEVDRLLYEGVDEQKEIEFTPAQQKAYNELNAGLSEKEVVLLEGVTGSGKTLLYIHKIKEYLASGKQAIFLLPEIALTTQLVGRLRAYFGEELGVYHSRFSNNERVEIWEKVQSGKYRVVVGPRSALWLPYNDLGLIVVDEEHDGSYKQKDPAPRFHARDAAIYLGALHGAKVILGSATPSIESLFNAQNKKYGYVRLNERYLGVQMPQIEIVNATSLNMVRQQGVRLLTPELQQAIAIALKEKKQVILFQNRRGYAPFQMCTSCGWVPQCKNCAVSLTYHKITDKLHCHYCGLKSPVVHTCAYCGSNSLVSKTFGTEKIEEEVQQVFPKARVARMDIDSMRNKQSLPQLLDQLGKQKIDILVGTQMVVKGLDFATVGLVGILSADSLLSYPDFRVNERAFQLMEQVSGRAGRADGAGKVLIQVYNLQHPVLKWVKDHDVHGLYHQEIKYREQFGYPPFSRIIKIIFRHKEEPKAIQAAAEMANKLASIEGIGIQGPAPALVARVRNLYIQEVWIKCPQSVRVLEHVKSFIKEERLRMTGERGFSSLQVVFDIDPVG</sequence>
<comment type="subunit">
    <text evidence="12">Component of the replication restart primosome.</text>
</comment>
<dbReference type="InterPro" id="IPR011545">
    <property type="entry name" value="DEAD/DEAH_box_helicase_dom"/>
</dbReference>
<accession>A0A2W2AHA3</accession>
<dbReference type="SMART" id="SM00490">
    <property type="entry name" value="HELICc"/>
    <property type="match status" value="1"/>
</dbReference>
<dbReference type="PANTHER" id="PTHR30580">
    <property type="entry name" value="PRIMOSOMAL PROTEIN N"/>
    <property type="match status" value="1"/>
</dbReference>
<dbReference type="FunFam" id="3.40.50.300:FF:000489">
    <property type="entry name" value="Primosome assembly protein PriA"/>
    <property type="match status" value="1"/>
</dbReference>
<dbReference type="GO" id="GO:0006269">
    <property type="term" value="P:DNA replication, synthesis of primer"/>
    <property type="evidence" value="ECO:0007669"/>
    <property type="project" value="UniProtKB-KW"/>
</dbReference>
<feature type="binding site" evidence="12">
    <location>
        <position position="536"/>
    </location>
    <ligand>
        <name>Zn(2+)</name>
        <dbReference type="ChEBI" id="CHEBI:29105"/>
        <label>1</label>
    </ligand>
</feature>
<dbReference type="InterPro" id="IPR001650">
    <property type="entry name" value="Helicase_C-like"/>
</dbReference>
<dbReference type="GO" id="GO:0006270">
    <property type="term" value="P:DNA replication initiation"/>
    <property type="evidence" value="ECO:0007669"/>
    <property type="project" value="TreeGrafter"/>
</dbReference>
<protein>
    <recommendedName>
        <fullName evidence="12">Replication restart protein PriA</fullName>
    </recommendedName>
    <alternativeName>
        <fullName evidence="12">ATP-dependent DNA helicase PriA</fullName>
        <ecNumber evidence="12">5.6.2.4</ecNumber>
    </alternativeName>
    <alternativeName>
        <fullName evidence="12">DNA 3'-5' helicase PriA</fullName>
    </alternativeName>
</protein>
<dbReference type="Gene3D" id="3.40.50.300">
    <property type="entry name" value="P-loop containing nucleotide triphosphate hydrolases"/>
    <property type="match status" value="2"/>
</dbReference>
<gene>
    <name evidence="12 14" type="primary">priA</name>
    <name evidence="14" type="ORF">DN068_10955</name>
</gene>
<keyword evidence="3 12" id="KW-0479">Metal-binding</keyword>
<feature type="binding site" evidence="12">
    <location>
        <position position="573"/>
    </location>
    <ligand>
        <name>Zn(2+)</name>
        <dbReference type="ChEBI" id="CHEBI:29105"/>
        <label>1</label>
    </ligand>
</feature>
<feature type="binding site" evidence="12">
    <location>
        <position position="533"/>
    </location>
    <ligand>
        <name>Zn(2+)</name>
        <dbReference type="ChEBI" id="CHEBI:29105"/>
        <label>1</label>
    </ligand>
</feature>
<comment type="caution">
    <text evidence="14">The sequence shown here is derived from an EMBL/GenBank/DDBJ whole genome shotgun (WGS) entry which is preliminary data.</text>
</comment>
<dbReference type="GO" id="GO:0016887">
    <property type="term" value="F:ATP hydrolysis activity"/>
    <property type="evidence" value="ECO:0007669"/>
    <property type="project" value="RHEA"/>
</dbReference>
<evidence type="ECO:0000256" key="3">
    <source>
        <dbReference type="ARBA" id="ARBA00022723"/>
    </source>
</evidence>
<keyword evidence="9 12" id="KW-0238">DNA-binding</keyword>
<dbReference type="InterPro" id="IPR040498">
    <property type="entry name" value="PriA_CRR"/>
</dbReference>
<keyword evidence="6 12" id="KW-0347">Helicase</keyword>
<evidence type="ECO:0000313" key="14">
    <source>
        <dbReference type="EMBL" id="PZF72922.1"/>
    </source>
</evidence>
<dbReference type="FunFam" id="3.40.1440.60:FF:000001">
    <property type="entry name" value="Primosomal protein N"/>
    <property type="match status" value="1"/>
</dbReference>
<keyword evidence="15" id="KW-1185">Reference proteome</keyword>
<dbReference type="RefSeq" id="WP_110998954.1">
    <property type="nucleotide sequence ID" value="NZ_QKTW01000016.1"/>
</dbReference>
<evidence type="ECO:0000256" key="7">
    <source>
        <dbReference type="ARBA" id="ARBA00022833"/>
    </source>
</evidence>
<evidence type="ECO:0000313" key="15">
    <source>
        <dbReference type="Proteomes" id="UP000248745"/>
    </source>
</evidence>
<dbReference type="GO" id="GO:1990077">
    <property type="term" value="C:primosome complex"/>
    <property type="evidence" value="ECO:0007669"/>
    <property type="project" value="UniProtKB-UniRule"/>
</dbReference>
<dbReference type="Gene3D" id="3.40.1440.60">
    <property type="entry name" value="PriA, 3(prime) DNA-binding domain"/>
    <property type="match status" value="1"/>
</dbReference>
<organism evidence="14 15">
    <name type="scientific">Taibaiella soli</name>
    <dbReference type="NCBI Taxonomy" id="1649169"/>
    <lineage>
        <taxon>Bacteria</taxon>
        <taxon>Pseudomonadati</taxon>
        <taxon>Bacteroidota</taxon>
        <taxon>Chitinophagia</taxon>
        <taxon>Chitinophagales</taxon>
        <taxon>Chitinophagaceae</taxon>
        <taxon>Taibaiella</taxon>
    </lineage>
</organism>
<dbReference type="Pfam" id="PF18074">
    <property type="entry name" value="PriA_C"/>
    <property type="match status" value="1"/>
</dbReference>
<comment type="catalytic activity">
    <reaction evidence="12">
        <text>Couples ATP hydrolysis with the unwinding of duplex DNA by translocating in the 3'-5' direction.</text>
        <dbReference type="EC" id="5.6.2.4"/>
    </reaction>
</comment>
<dbReference type="OrthoDB" id="9759544at2"/>
<evidence type="ECO:0000256" key="11">
    <source>
        <dbReference type="ARBA" id="ARBA00048988"/>
    </source>
</evidence>
<comment type="cofactor">
    <cofactor evidence="12">
        <name>Zn(2+)</name>
        <dbReference type="ChEBI" id="CHEBI:29105"/>
    </cofactor>
    <text evidence="12">Binds 2 zinc ions per subunit.</text>
</comment>
<dbReference type="GO" id="GO:0003677">
    <property type="term" value="F:DNA binding"/>
    <property type="evidence" value="ECO:0007669"/>
    <property type="project" value="UniProtKB-UniRule"/>
</dbReference>
<dbReference type="GO" id="GO:0005524">
    <property type="term" value="F:ATP binding"/>
    <property type="evidence" value="ECO:0007669"/>
    <property type="project" value="UniProtKB-UniRule"/>
</dbReference>
<dbReference type="EMBL" id="QKTW01000016">
    <property type="protein sequence ID" value="PZF72922.1"/>
    <property type="molecule type" value="Genomic_DNA"/>
</dbReference>
<feature type="binding site" evidence="12">
    <location>
        <position position="563"/>
    </location>
    <ligand>
        <name>Zn(2+)</name>
        <dbReference type="ChEBI" id="CHEBI:29105"/>
        <label>2</label>
    </ligand>
</feature>
<dbReference type="SMART" id="SM00487">
    <property type="entry name" value="DEXDc"/>
    <property type="match status" value="1"/>
</dbReference>
<keyword evidence="8 12" id="KW-0067">ATP-binding</keyword>
<dbReference type="GO" id="GO:0043138">
    <property type="term" value="F:3'-5' DNA helicase activity"/>
    <property type="evidence" value="ECO:0007669"/>
    <property type="project" value="UniProtKB-EC"/>
</dbReference>
<feature type="binding site" evidence="12">
    <location>
        <position position="576"/>
    </location>
    <ligand>
        <name>Zn(2+)</name>
        <dbReference type="ChEBI" id="CHEBI:29105"/>
        <label>1</label>
    </ligand>
</feature>
<evidence type="ECO:0000256" key="6">
    <source>
        <dbReference type="ARBA" id="ARBA00022806"/>
    </source>
</evidence>
<dbReference type="EC" id="5.6.2.4" evidence="12"/>
<keyword evidence="7 12" id="KW-0862">Zinc</keyword>
<evidence type="ECO:0000259" key="13">
    <source>
        <dbReference type="PROSITE" id="PS51192"/>
    </source>
</evidence>
<dbReference type="GO" id="GO:0006310">
    <property type="term" value="P:DNA recombination"/>
    <property type="evidence" value="ECO:0007669"/>
    <property type="project" value="InterPro"/>
</dbReference>
<dbReference type="HAMAP" id="MF_00983">
    <property type="entry name" value="PriA"/>
    <property type="match status" value="1"/>
</dbReference>
<reference evidence="14 15" key="1">
    <citation type="submission" date="2018-06" db="EMBL/GenBank/DDBJ databases">
        <title>Mucibacter soli gen. nov., sp. nov., a new member of the family Chitinophagaceae producing mucin.</title>
        <authorList>
            <person name="Kim M.-K."/>
            <person name="Park S."/>
            <person name="Kim T.-S."/>
            <person name="Joung Y."/>
            <person name="Han J.-H."/>
            <person name="Kim S.B."/>
        </authorList>
    </citation>
    <scope>NUCLEOTIDE SEQUENCE [LARGE SCALE GENOMIC DNA]</scope>
    <source>
        <strain evidence="14 15">R1-15</strain>
    </source>
</reference>
<dbReference type="CDD" id="cd18804">
    <property type="entry name" value="SF2_C_priA"/>
    <property type="match status" value="1"/>
</dbReference>
<dbReference type="InterPro" id="IPR005259">
    <property type="entry name" value="PriA"/>
</dbReference>
<feature type="domain" description="Helicase ATP-binding" evidence="13">
    <location>
        <begin position="302"/>
        <end position="469"/>
    </location>
</feature>
<dbReference type="InterPro" id="IPR014001">
    <property type="entry name" value="Helicase_ATP-bd"/>
</dbReference>
<keyword evidence="2 12" id="KW-0235">DNA replication</keyword>
<dbReference type="Pfam" id="PF00270">
    <property type="entry name" value="DEAD"/>
    <property type="match status" value="1"/>
</dbReference>
<evidence type="ECO:0000256" key="5">
    <source>
        <dbReference type="ARBA" id="ARBA00022801"/>
    </source>
</evidence>
<dbReference type="NCBIfam" id="TIGR00595">
    <property type="entry name" value="priA"/>
    <property type="match status" value="1"/>
</dbReference>
<dbReference type="Pfam" id="PF17764">
    <property type="entry name" value="PriA_3primeBD"/>
    <property type="match status" value="1"/>
</dbReference>
<keyword evidence="1 12" id="KW-0639">Primosome</keyword>
<evidence type="ECO:0000256" key="1">
    <source>
        <dbReference type="ARBA" id="ARBA00022515"/>
    </source>
</evidence>
<dbReference type="PROSITE" id="PS51192">
    <property type="entry name" value="HELICASE_ATP_BIND_1"/>
    <property type="match status" value="1"/>
</dbReference>
<dbReference type="Pfam" id="PF18319">
    <property type="entry name" value="Zn_ribbon_PriA"/>
    <property type="match status" value="1"/>
</dbReference>
<evidence type="ECO:0000256" key="10">
    <source>
        <dbReference type="ARBA" id="ARBA00023235"/>
    </source>
</evidence>
<dbReference type="InterPro" id="IPR027417">
    <property type="entry name" value="P-loop_NTPase"/>
</dbReference>